<dbReference type="InterPro" id="IPR036280">
    <property type="entry name" value="Multihaem_cyt_sf"/>
</dbReference>
<sequence length="391" mass="42378">MQHAARFCVNTAAAFVLAAALVACSQAPAPVVPVTFHASGSPAHLSDWHVTAALDGKLQLNADVVPYDLNTPLFSDYAHKLRTIWMPKGVAAKYDAAQTFDFPVGTIITKTFYYPLPKGAARDAKSVARSYDQSRDFAGSGLDLTQVHLIETRVLVRRESGWAALPYVWNADQTDAELARTGDTQALELVADDGTREPFTYVVPNENQCAGCHGTDMKNPSLIAPIGPKARHLNRDYAYADGRENQLAHLTRLGYLMGLPEASAVPRNADWHDATQDVTARARAYLDINCGHCHNANGPANTTGLSLDIFTAPDRHLGLCKPPVAAGRGTGDHKVDIVPGKPDDSILPYRMNSSEPAVMMPEQGRSTIHREGMELIRAWIAAWQGNCDVAS</sequence>
<dbReference type="NCBIfam" id="TIGR03806">
    <property type="entry name" value="chp_HNE_0200"/>
    <property type="match status" value="1"/>
</dbReference>
<evidence type="ECO:0000313" key="2">
    <source>
        <dbReference type="EMBL" id="QBB72595.1"/>
    </source>
</evidence>
<dbReference type="EMBL" id="CP035704">
    <property type="protein sequence ID" value="QBB72595.1"/>
    <property type="molecule type" value="Genomic_DNA"/>
</dbReference>
<dbReference type="PROSITE" id="PS51257">
    <property type="entry name" value="PROKAR_LIPOPROTEIN"/>
    <property type="match status" value="1"/>
</dbReference>
<organism evidence="2 3">
    <name type="scientific">Pseudolysobacter antarcticus</name>
    <dbReference type="NCBI Taxonomy" id="2511995"/>
    <lineage>
        <taxon>Bacteria</taxon>
        <taxon>Pseudomonadati</taxon>
        <taxon>Pseudomonadota</taxon>
        <taxon>Gammaproteobacteria</taxon>
        <taxon>Lysobacterales</taxon>
        <taxon>Rhodanobacteraceae</taxon>
        <taxon>Pseudolysobacter</taxon>
    </lineage>
</organism>
<gene>
    <name evidence="2" type="ORF">ELE36_06250</name>
</gene>
<dbReference type="SUPFAM" id="SSF48695">
    <property type="entry name" value="Multiheme cytochromes"/>
    <property type="match status" value="1"/>
</dbReference>
<accession>A0A411HQ37</accession>
<dbReference type="Proteomes" id="UP000291562">
    <property type="component" value="Chromosome"/>
</dbReference>
<dbReference type="AlphaFoldDB" id="A0A411HQ37"/>
<protein>
    <recommendedName>
        <fullName evidence="4">Cytochrome c domain-containing protein</fullName>
    </recommendedName>
</protein>
<dbReference type="KEGG" id="xbc:ELE36_06250"/>
<keyword evidence="3" id="KW-1185">Reference proteome</keyword>
<dbReference type="InterPro" id="IPR022269">
    <property type="entry name" value="SO_2930-like_C"/>
</dbReference>
<proteinExistence type="predicted"/>
<evidence type="ECO:0000313" key="3">
    <source>
        <dbReference type="Proteomes" id="UP000291562"/>
    </source>
</evidence>
<evidence type="ECO:0000256" key="1">
    <source>
        <dbReference type="SAM" id="SignalP"/>
    </source>
</evidence>
<name>A0A411HQ37_9GAMM</name>
<feature type="signal peptide" evidence="1">
    <location>
        <begin position="1"/>
        <end position="29"/>
    </location>
</feature>
<feature type="chain" id="PRO_5019044587" description="Cytochrome c domain-containing protein" evidence="1">
    <location>
        <begin position="30"/>
        <end position="391"/>
    </location>
</feature>
<reference evidence="2 3" key="1">
    <citation type="submission" date="2019-01" db="EMBL/GenBank/DDBJ databases">
        <title>Pseudolysobacter antarctica gen. nov., sp. nov., isolated from Fildes Peninsula, Antarctica.</title>
        <authorList>
            <person name="Wei Z."/>
            <person name="Peng F."/>
        </authorList>
    </citation>
    <scope>NUCLEOTIDE SEQUENCE [LARGE SCALE GENOMIC DNA]</scope>
    <source>
        <strain evidence="2 3">AQ6-296</strain>
    </source>
</reference>
<dbReference type="OrthoDB" id="338827at2"/>
<evidence type="ECO:0008006" key="4">
    <source>
        <dbReference type="Google" id="ProtNLM"/>
    </source>
</evidence>
<keyword evidence="1" id="KW-0732">Signal</keyword>